<evidence type="ECO:0000313" key="2">
    <source>
        <dbReference type="Proteomes" id="UP001177769"/>
    </source>
</evidence>
<dbReference type="AlphaFoldDB" id="A0AA95SS97"/>
<dbReference type="KEGG" id="pais:PFX98_11645"/>
<dbReference type="Proteomes" id="UP001177769">
    <property type="component" value="Chromosome"/>
</dbReference>
<dbReference type="PANTHER" id="PTHR38460">
    <property type="entry name" value="TAUTOMERASE YOLI-RELATED"/>
    <property type="match status" value="1"/>
</dbReference>
<dbReference type="Gene3D" id="3.30.429.10">
    <property type="entry name" value="Macrophage Migration Inhibitory Factor"/>
    <property type="match status" value="1"/>
</dbReference>
<accession>A0AA95SS97</accession>
<dbReference type="InterPro" id="IPR014347">
    <property type="entry name" value="Tautomerase/MIF_sf"/>
</dbReference>
<reference evidence="1" key="1">
    <citation type="submission" date="2023-01" db="EMBL/GenBank/DDBJ databases">
        <title>Whole genome sequence of Paucibacter sp. S2-9 isolated from pond sediment.</title>
        <authorList>
            <person name="Jung J.Y."/>
        </authorList>
    </citation>
    <scope>NUCLEOTIDE SEQUENCE</scope>
    <source>
        <strain evidence="1">S2-9</strain>
    </source>
</reference>
<proteinExistence type="predicted"/>
<name>A0AA95SS97_9BURK</name>
<dbReference type="EMBL" id="CP116346">
    <property type="protein sequence ID" value="WIT14241.1"/>
    <property type="molecule type" value="Genomic_DNA"/>
</dbReference>
<sequence length="128" mass="14424">MPIAKIEVCRPRTREEVAALIEAVYQAQLLALKVPEDDKQIRYIEHKPEHFPVPPSKTANYTLVEIQIFPGRSLDAKRRLYAEIAQRFGALGIQPTDITIVLHEPPLDNWGVGGKPASEIELGFRLDV</sequence>
<dbReference type="RefSeq" id="WP_285235369.1">
    <property type="nucleotide sequence ID" value="NZ_CP116346.1"/>
</dbReference>
<dbReference type="PANTHER" id="PTHR38460:SF1">
    <property type="entry name" value="TAUTOMERASE YOLI-RELATED"/>
    <property type="match status" value="1"/>
</dbReference>
<organism evidence="1 2">
    <name type="scientific">Paucibacter sediminis</name>
    <dbReference type="NCBI Taxonomy" id="3019553"/>
    <lineage>
        <taxon>Bacteria</taxon>
        <taxon>Pseudomonadati</taxon>
        <taxon>Pseudomonadota</taxon>
        <taxon>Betaproteobacteria</taxon>
        <taxon>Burkholderiales</taxon>
        <taxon>Sphaerotilaceae</taxon>
        <taxon>Roseateles</taxon>
    </lineage>
</organism>
<evidence type="ECO:0000313" key="1">
    <source>
        <dbReference type="EMBL" id="WIT14241.1"/>
    </source>
</evidence>
<dbReference type="Pfam" id="PF14552">
    <property type="entry name" value="Tautomerase_2"/>
    <property type="match status" value="1"/>
</dbReference>
<dbReference type="SUPFAM" id="SSF55331">
    <property type="entry name" value="Tautomerase/MIF"/>
    <property type="match status" value="1"/>
</dbReference>
<protein>
    <submittedName>
        <fullName evidence="1">Tautomerase family protein</fullName>
    </submittedName>
</protein>
<dbReference type="InterPro" id="IPR037479">
    <property type="entry name" value="Tauto_MSAD"/>
</dbReference>
<gene>
    <name evidence="1" type="ORF">PFX98_11645</name>
</gene>
<keyword evidence="2" id="KW-1185">Reference proteome</keyword>